<proteinExistence type="predicted"/>
<reference evidence="2" key="1">
    <citation type="submission" date="2009-06" db="EMBL/GenBank/DDBJ databases">
        <title>Complete sequence of chromosome 1 of Variovorax paradoxus S110.</title>
        <authorList>
            <consortium name="US DOE Joint Genome Institute"/>
            <person name="Lucas S."/>
            <person name="Copeland A."/>
            <person name="Lapidus A."/>
            <person name="Glavina del Rio T."/>
            <person name="Tice H."/>
            <person name="Bruce D."/>
            <person name="Goodwin L."/>
            <person name="Pitluck S."/>
            <person name="Chertkov O."/>
            <person name="Brettin T."/>
            <person name="Detter J.C."/>
            <person name="Han C."/>
            <person name="Larimer F."/>
            <person name="Land M."/>
            <person name="Hauser L."/>
            <person name="Kyrpides N."/>
            <person name="Ovchinnikova G."/>
            <person name="Orwin P."/>
            <person name="Leadbetter J.R."/>
            <person name="Spain J.C."/>
            <person name="Han J.I."/>
        </authorList>
    </citation>
    <scope>NUCLEOTIDE SEQUENCE</scope>
    <source>
        <strain evidence="2">S110</strain>
    </source>
</reference>
<accession>C5CJL6</accession>
<name>C5CJL6_VARPS</name>
<feature type="region of interest" description="Disordered" evidence="1">
    <location>
        <begin position="1"/>
        <end position="23"/>
    </location>
</feature>
<evidence type="ECO:0000256" key="1">
    <source>
        <dbReference type="SAM" id="MobiDB-lite"/>
    </source>
</evidence>
<dbReference type="AlphaFoldDB" id="C5CJL6"/>
<dbReference type="EMBL" id="CP001635">
    <property type="protein sequence ID" value="ACS19069.1"/>
    <property type="molecule type" value="Genomic_DNA"/>
</dbReference>
<feature type="compositionally biased region" description="Basic and acidic residues" evidence="1">
    <location>
        <begin position="1"/>
        <end position="18"/>
    </location>
</feature>
<sequence length="59" mass="6930">MNSTDRRARVEAKRHPESFEESEEVAIARDRALDALKRTPEYFAASHHFDLEQQNRGMQ</sequence>
<evidence type="ECO:0000313" key="2">
    <source>
        <dbReference type="EMBL" id="ACS19069.1"/>
    </source>
</evidence>
<organism evidence="2">
    <name type="scientific">Variovorax paradoxus (strain S110)</name>
    <dbReference type="NCBI Taxonomy" id="543728"/>
    <lineage>
        <taxon>Bacteria</taxon>
        <taxon>Pseudomonadati</taxon>
        <taxon>Pseudomonadota</taxon>
        <taxon>Betaproteobacteria</taxon>
        <taxon>Burkholderiales</taxon>
        <taxon>Comamonadaceae</taxon>
        <taxon>Variovorax</taxon>
    </lineage>
</organism>
<dbReference type="HOGENOM" id="CLU_2959552_0_0_4"/>
<dbReference type="STRING" id="543728.Vapar_2443"/>
<protein>
    <submittedName>
        <fullName evidence="2">Uncharacterized protein</fullName>
    </submittedName>
</protein>
<gene>
    <name evidence="2" type="ordered locus">Vapar_2443</name>
</gene>
<dbReference type="KEGG" id="vap:Vapar_2443"/>